<name>A0A285EYL6_9EURY</name>
<feature type="site" description="L-lysine inhibitor binding" evidence="14">
    <location>
        <position position="91"/>
    </location>
</feature>
<keyword evidence="6 11" id="KW-0220">Diaminopimelate biosynthesis</keyword>
<dbReference type="EMBL" id="OBDR01000002">
    <property type="protein sequence ID" value="SNY03524.1"/>
    <property type="molecule type" value="Genomic_DNA"/>
</dbReference>
<keyword evidence="7 11" id="KW-0457">Lysine biosynthesis</keyword>
<feature type="site" description="Part of a proton relay during catalysis" evidence="11 14">
    <location>
        <position position="114"/>
    </location>
</feature>
<feature type="site" description="L-lysine inhibitor binding" evidence="14">
    <location>
        <position position="113"/>
    </location>
</feature>
<dbReference type="InterPro" id="IPR002220">
    <property type="entry name" value="DapA-like"/>
</dbReference>
<evidence type="ECO:0000313" key="18">
    <source>
        <dbReference type="Proteomes" id="UP000295404"/>
    </source>
</evidence>
<organism evidence="15 17">
    <name type="scientific">Methanohalophilus euhalobius</name>
    <dbReference type="NCBI Taxonomy" id="51203"/>
    <lineage>
        <taxon>Archaea</taxon>
        <taxon>Methanobacteriati</taxon>
        <taxon>Methanobacteriota</taxon>
        <taxon>Stenosarchaea group</taxon>
        <taxon>Methanomicrobia</taxon>
        <taxon>Methanosarcinales</taxon>
        <taxon>Methanosarcinaceae</taxon>
        <taxon>Methanohalophilus</taxon>
    </lineage>
</organism>
<dbReference type="AlphaFoldDB" id="A0A285EYL6"/>
<dbReference type="InterPro" id="IPR005263">
    <property type="entry name" value="DapA"/>
</dbReference>
<dbReference type="InterPro" id="IPR013785">
    <property type="entry name" value="Aldolase_TIM"/>
</dbReference>
<evidence type="ECO:0000256" key="8">
    <source>
        <dbReference type="ARBA" id="ARBA00023239"/>
    </source>
</evidence>
<dbReference type="Pfam" id="PF00701">
    <property type="entry name" value="DHDPS"/>
    <property type="match status" value="1"/>
</dbReference>
<dbReference type="InterPro" id="IPR020624">
    <property type="entry name" value="Schiff_base-form_aldolases_CS"/>
</dbReference>
<reference evidence="17" key="1">
    <citation type="submission" date="2017-09" db="EMBL/GenBank/DDBJ databases">
        <authorList>
            <person name="Varghese N."/>
            <person name="Submissions S."/>
        </authorList>
    </citation>
    <scope>NUCLEOTIDE SEQUENCE [LARGE SCALE GENOMIC DNA]</scope>
    <source>
        <strain evidence="17">WG-1MB</strain>
    </source>
</reference>
<dbReference type="Gene3D" id="3.20.20.70">
    <property type="entry name" value="Aldolase class I"/>
    <property type="match status" value="1"/>
</dbReference>
<evidence type="ECO:0000313" key="17">
    <source>
        <dbReference type="Proteomes" id="UP000217726"/>
    </source>
</evidence>
<comment type="catalytic activity">
    <reaction evidence="10 11">
        <text>L-aspartate 4-semialdehyde + pyruvate = (2S,4S)-4-hydroxy-2,3,4,5-tetrahydrodipicolinate + H2O + H(+)</text>
        <dbReference type="Rhea" id="RHEA:34171"/>
        <dbReference type="ChEBI" id="CHEBI:15361"/>
        <dbReference type="ChEBI" id="CHEBI:15377"/>
        <dbReference type="ChEBI" id="CHEBI:15378"/>
        <dbReference type="ChEBI" id="CHEBI:67139"/>
        <dbReference type="ChEBI" id="CHEBI:537519"/>
        <dbReference type="EC" id="4.3.3.7"/>
    </reaction>
</comment>
<comment type="function">
    <text evidence="1 11">Catalyzes the condensation of (S)-aspartate-beta-semialdehyde [(S)-ASA] and pyruvate to 4-hydroxy-tetrahydrodipicolinate (HTPA).</text>
</comment>
<dbReference type="PRINTS" id="PR00146">
    <property type="entry name" value="DHPICSNTHASE"/>
</dbReference>
<dbReference type="GO" id="GO:0008675">
    <property type="term" value="F:2-dehydro-3-deoxy-phosphogluconate aldolase activity"/>
    <property type="evidence" value="ECO:0007669"/>
    <property type="project" value="UniProtKB-ARBA"/>
</dbReference>
<evidence type="ECO:0000256" key="11">
    <source>
        <dbReference type="HAMAP-Rule" id="MF_00418"/>
    </source>
</evidence>
<keyword evidence="8 11" id="KW-0456">Lyase</keyword>
<reference evidence="15" key="2">
    <citation type="submission" date="2017-09" db="EMBL/GenBank/DDBJ databases">
        <authorList>
            <person name="Ehlers B."/>
            <person name="Leendertz F.H."/>
        </authorList>
    </citation>
    <scope>NUCLEOTIDE SEQUENCE [LARGE SCALE GENOMIC DNA]</scope>
    <source>
        <strain evidence="15">WG-1MB</strain>
    </source>
</reference>
<keyword evidence="5 11" id="KW-0028">Amino-acid biosynthesis</keyword>
<evidence type="ECO:0000256" key="1">
    <source>
        <dbReference type="ARBA" id="ARBA00003294"/>
    </source>
</evidence>
<dbReference type="EMBL" id="SMMS01000001">
    <property type="protein sequence ID" value="TCL12827.1"/>
    <property type="molecule type" value="Genomic_DNA"/>
</dbReference>
<feature type="site" description="L-lysine inhibitor binding" evidence="14">
    <location>
        <position position="87"/>
    </location>
</feature>
<feature type="active site" description="Proton donor/acceptor" evidence="11 12">
    <location>
        <position position="140"/>
    </location>
</feature>
<keyword evidence="17" id="KW-1185">Reference proteome</keyword>
<comment type="similarity">
    <text evidence="11">Belongs to the DapA family.</text>
</comment>
<dbReference type="EC" id="4.3.3.7" evidence="3 11"/>
<evidence type="ECO:0000256" key="9">
    <source>
        <dbReference type="ARBA" id="ARBA00023270"/>
    </source>
</evidence>
<dbReference type="NCBIfam" id="TIGR00674">
    <property type="entry name" value="dapA"/>
    <property type="match status" value="1"/>
</dbReference>
<evidence type="ECO:0000256" key="6">
    <source>
        <dbReference type="ARBA" id="ARBA00022915"/>
    </source>
</evidence>
<sequence length="300" mass="31464">MSETGAGFFMFEGVLPALITPFTKDNTIDISGLKRNIRYAEEGGVSGVVACGTTGESATLSTVEHKKVINTAVECANVPVIAGTGSNNTVEAVELTKHAADAGAGGALIISPYYNKPNNAGLIRHFTAVAEAADIPIILYNVPSRTGQDIPLEVIVELAMIDNIVAIKEASGSIPKISEIIENTTDEDFSVISGEDDLTFPVVALGGVGVISVVANVVPKTVSDMVEAALKGDMAAARKKHYELAPLTRALFTETNPIPVKRAMEMIGMPAGPLRAPLAPIMPENERILEEALKGIGCLK</sequence>
<feature type="site" description="L-lysine inhibitor binding; via carbonyl oxygen" evidence="14">
    <location>
        <position position="58"/>
    </location>
</feature>
<dbReference type="CDD" id="cd00950">
    <property type="entry name" value="DHDPS"/>
    <property type="match status" value="1"/>
</dbReference>
<dbReference type="PANTHER" id="PTHR12128:SF66">
    <property type="entry name" value="4-HYDROXY-2-OXOGLUTARATE ALDOLASE, MITOCHONDRIAL"/>
    <property type="match status" value="1"/>
</dbReference>
<dbReference type="GO" id="GO:0008840">
    <property type="term" value="F:4-hydroxy-tetrahydrodipicolinate synthase activity"/>
    <property type="evidence" value="ECO:0007669"/>
    <property type="project" value="UniProtKB-UniRule"/>
</dbReference>
<comment type="subunit">
    <text evidence="11">Homotetramer; dimer of dimers.</text>
</comment>
<evidence type="ECO:0000256" key="5">
    <source>
        <dbReference type="ARBA" id="ARBA00022605"/>
    </source>
</evidence>
<dbReference type="InterPro" id="IPR020625">
    <property type="entry name" value="Schiff_base-form_aldolases_AS"/>
</dbReference>
<dbReference type="UniPathway" id="UPA00034">
    <property type="reaction ID" value="UER00017"/>
</dbReference>
<keyword evidence="9 11" id="KW-0704">Schiff base</keyword>
<dbReference type="Proteomes" id="UP000295404">
    <property type="component" value="Unassembled WGS sequence"/>
</dbReference>
<evidence type="ECO:0000256" key="2">
    <source>
        <dbReference type="ARBA" id="ARBA00005120"/>
    </source>
</evidence>
<protein>
    <recommendedName>
        <fullName evidence="3 11">4-hydroxy-tetrahydrodipicolinate synthase</fullName>
        <shortName evidence="11">HTPA synthase</shortName>
        <ecNumber evidence="3 11">4.3.3.7</ecNumber>
    </recommendedName>
</protein>
<dbReference type="GO" id="GO:0005737">
    <property type="term" value="C:cytoplasm"/>
    <property type="evidence" value="ECO:0007669"/>
    <property type="project" value="UniProtKB-SubCell"/>
</dbReference>
<evidence type="ECO:0000256" key="10">
    <source>
        <dbReference type="ARBA" id="ARBA00047836"/>
    </source>
</evidence>
<comment type="caution">
    <text evidence="11">Was originally thought to be a dihydrodipicolinate synthase (DHDPS), catalyzing the condensation of (S)-aspartate-beta-semialdehyde [(S)-ASA] and pyruvate to dihydrodipicolinate (DHDP). However, it was shown in E.coli that the product of the enzymatic reaction is not dihydrodipicolinate but in fact (4S)-4-hydroxy-2,3,4,5-tetrahydro-(2S)-dipicolinic acid (HTPA), and that the consecutive dehydration reaction leading to DHDP is not spontaneous but catalyzed by DapB.</text>
</comment>
<dbReference type="SUPFAM" id="SSF51569">
    <property type="entry name" value="Aldolase"/>
    <property type="match status" value="1"/>
</dbReference>
<dbReference type="GO" id="GO:0009089">
    <property type="term" value="P:lysine biosynthetic process via diaminopimelate"/>
    <property type="evidence" value="ECO:0007669"/>
    <property type="project" value="UniProtKB-UniRule"/>
</dbReference>
<dbReference type="PIRSF" id="PIRSF001365">
    <property type="entry name" value="DHDPS"/>
    <property type="match status" value="1"/>
</dbReference>
<evidence type="ECO:0000256" key="14">
    <source>
        <dbReference type="PIRSR" id="PIRSR001365-3"/>
    </source>
</evidence>
<accession>A0A285EYL6</accession>
<keyword evidence="4 11" id="KW-0963">Cytoplasm</keyword>
<dbReference type="PROSITE" id="PS00666">
    <property type="entry name" value="DHDPS_2"/>
    <property type="match status" value="1"/>
</dbReference>
<reference evidence="16 18" key="3">
    <citation type="submission" date="2019-03" db="EMBL/GenBank/DDBJ databases">
        <title>Subsurface microbial communities from deep shales in Ohio and West Virginia, USA.</title>
        <authorList>
            <person name="Wrighton K."/>
        </authorList>
    </citation>
    <scope>NUCLEOTIDE SEQUENCE [LARGE SCALE GENOMIC DNA]</scope>
    <source>
        <strain evidence="16 18">WG1_MB</strain>
    </source>
</reference>
<proteinExistence type="inferred from homology"/>
<feature type="binding site" evidence="11 13">
    <location>
        <position position="54"/>
    </location>
    <ligand>
        <name>pyruvate</name>
        <dbReference type="ChEBI" id="CHEBI:15361"/>
    </ligand>
</feature>
<comment type="pathway">
    <text evidence="2 11">Amino-acid biosynthesis; L-lysine biosynthesis via DAP pathway; (S)-tetrahydrodipicolinate from L-aspartate: step 3/4.</text>
</comment>
<comment type="subcellular location">
    <subcellularLocation>
        <location evidence="11">Cytoplasm</location>
    </subcellularLocation>
</comment>
<dbReference type="GO" id="GO:0019877">
    <property type="term" value="P:diaminopimelate biosynthetic process"/>
    <property type="evidence" value="ECO:0007669"/>
    <property type="project" value="UniProtKB-UniRule"/>
</dbReference>
<dbReference type="Proteomes" id="UP000217726">
    <property type="component" value="Unassembled WGS sequence"/>
</dbReference>
<dbReference type="PROSITE" id="PS00665">
    <property type="entry name" value="DHDPS_1"/>
    <property type="match status" value="1"/>
</dbReference>
<gene>
    <name evidence="11" type="primary">dapA</name>
    <name evidence="16" type="ORF">C7960_2109</name>
    <name evidence="15" type="ORF">SAMN06295989_10253</name>
</gene>
<evidence type="ECO:0000256" key="4">
    <source>
        <dbReference type="ARBA" id="ARBA00022490"/>
    </source>
</evidence>
<dbReference type="PANTHER" id="PTHR12128">
    <property type="entry name" value="DIHYDRODIPICOLINATE SYNTHASE"/>
    <property type="match status" value="1"/>
</dbReference>
<evidence type="ECO:0000256" key="13">
    <source>
        <dbReference type="PIRSR" id="PIRSR001365-2"/>
    </source>
</evidence>
<feature type="active site" description="Schiff-base intermediate with substrate" evidence="11 12">
    <location>
        <position position="168"/>
    </location>
</feature>
<feature type="site" description="Part of a proton relay during catalysis" evidence="11 14">
    <location>
        <position position="53"/>
    </location>
</feature>
<feature type="binding site" evidence="11 13">
    <location>
        <position position="211"/>
    </location>
    <ligand>
        <name>pyruvate</name>
        <dbReference type="ChEBI" id="CHEBI:15361"/>
    </ligand>
</feature>
<evidence type="ECO:0000256" key="12">
    <source>
        <dbReference type="PIRSR" id="PIRSR001365-1"/>
    </source>
</evidence>
<dbReference type="HAMAP" id="MF_00418">
    <property type="entry name" value="DapA"/>
    <property type="match status" value="1"/>
</dbReference>
<evidence type="ECO:0000256" key="7">
    <source>
        <dbReference type="ARBA" id="ARBA00023154"/>
    </source>
</evidence>
<evidence type="ECO:0000256" key="3">
    <source>
        <dbReference type="ARBA" id="ARBA00012086"/>
    </source>
</evidence>
<evidence type="ECO:0000313" key="15">
    <source>
        <dbReference type="EMBL" id="SNY03524.1"/>
    </source>
</evidence>
<evidence type="ECO:0000313" key="16">
    <source>
        <dbReference type="EMBL" id="TCL12827.1"/>
    </source>
</evidence>
<dbReference type="SMART" id="SM01130">
    <property type="entry name" value="DHDPS"/>
    <property type="match status" value="1"/>
</dbReference>